<evidence type="ECO:0000259" key="3">
    <source>
        <dbReference type="PROSITE" id="PS50994"/>
    </source>
</evidence>
<dbReference type="PANTHER" id="PTHR42648">
    <property type="entry name" value="TRANSPOSASE, PUTATIVE-RELATED"/>
    <property type="match status" value="1"/>
</dbReference>
<dbReference type="SUPFAM" id="SSF57756">
    <property type="entry name" value="Retrovirus zinc finger-like domains"/>
    <property type="match status" value="1"/>
</dbReference>
<proteinExistence type="predicted"/>
<dbReference type="OMA" id="AVNTIAY"/>
<dbReference type="InterPro" id="IPR001584">
    <property type="entry name" value="Integrase_cat-core"/>
</dbReference>
<dbReference type="InterPro" id="IPR036875">
    <property type="entry name" value="Znf_CCHC_sf"/>
</dbReference>
<keyword evidence="1" id="KW-0645">Protease</keyword>
<protein>
    <recommendedName>
        <fullName evidence="3">Integrase catalytic domain-containing protein</fullName>
    </recommendedName>
</protein>
<dbReference type="SUPFAM" id="SSF53098">
    <property type="entry name" value="Ribonuclease H-like"/>
    <property type="match status" value="1"/>
</dbReference>
<evidence type="ECO:0000256" key="2">
    <source>
        <dbReference type="SAM" id="MobiDB-lite"/>
    </source>
</evidence>
<sequence>MSDVQDALNAQNLEETIMVHERPPKYDEAIWEKMNRNACGVIRSCLEQELKYNVIGVTSVMKMWEILNNKYLTKSVENRLHLLRRLFGFQMSRGTSLATHVNNYTKLLSNLANVDEKISDEYKAIFLLGSLPDEEYDTFVLILLNGRSSIIYSEVTNALTNYDLRRKDKETSRASTSGETLSTRGRNPYPKGGNRGRSKSRSHHQLAKNQCAFCKEQEHWKRDCPKLKEKENCKKKGPKANEVNVAKGDDSDDSCFSLLITPEVNHVDVLDWMLDSGATYHVTPRRDWFASFEKVDGGVVVMGNDQFCSVCWIGTVRIRMHDGVVRELKEVRFVPQLKKNIISVGALEAKRFKGSTEISQVALAISEADISKLWHYRLGHTSENSLQILCKQRLLKGAKSGKIEFCEHCVLGKKTKVKFGTSIHQTRGIMDYMHTDVWGLTKNVSLGGQHWFVTFVDDYSRHCWVYTMTKKSEVLDIFVEWKKRLELQTGRKIKTLRSDNGGEYTSDPFQQLCRDEGIERHFIVSHTPQLPSSTIEGKTPIEIWSEEPARDYDQLKVFGCPAFYHVRTDKLEPRDRKTIFVGFKRGVKGYKLWDLVDKKIVLSRDVTFDEASILKLPSSHQVERDPTKEIS</sequence>
<dbReference type="Gene3D" id="4.10.60.10">
    <property type="entry name" value="Zinc finger, CCHC-type"/>
    <property type="match status" value="1"/>
</dbReference>
<dbReference type="Gene3D" id="3.30.420.10">
    <property type="entry name" value="Ribonuclease H-like superfamily/Ribonuclease H"/>
    <property type="match status" value="1"/>
</dbReference>
<keyword evidence="5" id="KW-1185">Reference proteome</keyword>
<reference evidence="5" key="1">
    <citation type="journal article" date="2017" name="Nat. Commun.">
        <title>The asparagus genome sheds light on the origin and evolution of a young Y chromosome.</title>
        <authorList>
            <person name="Harkess A."/>
            <person name="Zhou J."/>
            <person name="Xu C."/>
            <person name="Bowers J.E."/>
            <person name="Van der Hulst R."/>
            <person name="Ayyampalayam S."/>
            <person name="Mercati F."/>
            <person name="Riccardi P."/>
            <person name="McKain M.R."/>
            <person name="Kakrana A."/>
            <person name="Tang H."/>
            <person name="Ray J."/>
            <person name="Groenendijk J."/>
            <person name="Arikit S."/>
            <person name="Mathioni S.M."/>
            <person name="Nakano M."/>
            <person name="Shan H."/>
            <person name="Telgmann-Rauber A."/>
            <person name="Kanno A."/>
            <person name="Yue Z."/>
            <person name="Chen H."/>
            <person name="Li W."/>
            <person name="Chen Y."/>
            <person name="Xu X."/>
            <person name="Zhang Y."/>
            <person name="Luo S."/>
            <person name="Chen H."/>
            <person name="Gao J."/>
            <person name="Mao Z."/>
            <person name="Pires J.C."/>
            <person name="Luo M."/>
            <person name="Kudrna D."/>
            <person name="Wing R.A."/>
            <person name="Meyers B.C."/>
            <person name="Yi K."/>
            <person name="Kong H."/>
            <person name="Lavrijsen P."/>
            <person name="Sunseri F."/>
            <person name="Falavigna A."/>
            <person name="Ye Y."/>
            <person name="Leebens-Mack J.H."/>
            <person name="Chen G."/>
        </authorList>
    </citation>
    <scope>NUCLEOTIDE SEQUENCE [LARGE SCALE GENOMIC DNA]</scope>
    <source>
        <strain evidence="5">cv. DH0086</strain>
    </source>
</reference>
<organism evidence="4 5">
    <name type="scientific">Asparagus officinalis</name>
    <name type="common">Garden asparagus</name>
    <dbReference type="NCBI Taxonomy" id="4686"/>
    <lineage>
        <taxon>Eukaryota</taxon>
        <taxon>Viridiplantae</taxon>
        <taxon>Streptophyta</taxon>
        <taxon>Embryophyta</taxon>
        <taxon>Tracheophyta</taxon>
        <taxon>Spermatophyta</taxon>
        <taxon>Magnoliopsida</taxon>
        <taxon>Liliopsida</taxon>
        <taxon>Asparagales</taxon>
        <taxon>Asparagaceae</taxon>
        <taxon>Asparagoideae</taxon>
        <taxon>Asparagus</taxon>
    </lineage>
</organism>
<dbReference type="AlphaFoldDB" id="A0A5P1EQI5"/>
<gene>
    <name evidence="4" type="ORF">A4U43_C05F8640</name>
</gene>
<dbReference type="InterPro" id="IPR054722">
    <property type="entry name" value="PolX-like_BBD"/>
</dbReference>
<dbReference type="Proteomes" id="UP000243459">
    <property type="component" value="Chromosome 5"/>
</dbReference>
<evidence type="ECO:0000256" key="1">
    <source>
        <dbReference type="ARBA" id="ARBA00022670"/>
    </source>
</evidence>
<accession>A0A5P1EQI5</accession>
<dbReference type="GO" id="GO:0003676">
    <property type="term" value="F:nucleic acid binding"/>
    <property type="evidence" value="ECO:0007669"/>
    <property type="project" value="InterPro"/>
</dbReference>
<dbReference type="Pfam" id="PF22936">
    <property type="entry name" value="Pol_BBD"/>
    <property type="match status" value="1"/>
</dbReference>
<evidence type="ECO:0000313" key="5">
    <source>
        <dbReference type="Proteomes" id="UP000243459"/>
    </source>
</evidence>
<dbReference type="GO" id="GO:0015074">
    <property type="term" value="P:DNA integration"/>
    <property type="evidence" value="ECO:0007669"/>
    <property type="project" value="InterPro"/>
</dbReference>
<dbReference type="GO" id="GO:0006508">
    <property type="term" value="P:proteolysis"/>
    <property type="evidence" value="ECO:0007669"/>
    <property type="project" value="UniProtKB-KW"/>
</dbReference>
<dbReference type="Pfam" id="PF00665">
    <property type="entry name" value="rve"/>
    <property type="match status" value="1"/>
</dbReference>
<evidence type="ECO:0000313" key="4">
    <source>
        <dbReference type="EMBL" id="ONK68196.1"/>
    </source>
</evidence>
<dbReference type="PANTHER" id="PTHR42648:SF28">
    <property type="entry name" value="TRANSPOSON-ENCODED PROTEIN WITH RIBONUCLEASE H-LIKE AND RETROVIRUS ZINC FINGER-LIKE DOMAINS"/>
    <property type="match status" value="1"/>
</dbReference>
<feature type="compositionally biased region" description="Basic residues" evidence="2">
    <location>
        <begin position="194"/>
        <end position="203"/>
    </location>
</feature>
<dbReference type="Pfam" id="PF25597">
    <property type="entry name" value="SH3_retrovirus"/>
    <property type="match status" value="1"/>
</dbReference>
<dbReference type="Gramene" id="ONK68196">
    <property type="protein sequence ID" value="ONK68196"/>
    <property type="gene ID" value="A4U43_C05F8640"/>
</dbReference>
<dbReference type="GO" id="GO:0008233">
    <property type="term" value="F:peptidase activity"/>
    <property type="evidence" value="ECO:0007669"/>
    <property type="project" value="UniProtKB-KW"/>
</dbReference>
<name>A0A5P1EQI5_ASPOF</name>
<dbReference type="EMBL" id="CM007385">
    <property type="protein sequence ID" value="ONK68196.1"/>
    <property type="molecule type" value="Genomic_DNA"/>
</dbReference>
<feature type="domain" description="Integrase catalytic" evidence="3">
    <location>
        <begin position="424"/>
        <end position="529"/>
    </location>
</feature>
<feature type="compositionally biased region" description="Polar residues" evidence="2">
    <location>
        <begin position="173"/>
        <end position="185"/>
    </location>
</feature>
<dbReference type="InterPro" id="IPR025724">
    <property type="entry name" value="GAG-pre-integrase_dom"/>
</dbReference>
<dbReference type="InterPro" id="IPR057670">
    <property type="entry name" value="SH3_retrovirus"/>
</dbReference>
<dbReference type="Pfam" id="PF14223">
    <property type="entry name" value="Retrotran_gag_2"/>
    <property type="match status" value="1"/>
</dbReference>
<feature type="region of interest" description="Disordered" evidence="2">
    <location>
        <begin position="167"/>
        <end position="203"/>
    </location>
</feature>
<dbReference type="Pfam" id="PF13976">
    <property type="entry name" value="gag_pre-integrs"/>
    <property type="match status" value="1"/>
</dbReference>
<dbReference type="InterPro" id="IPR036397">
    <property type="entry name" value="RNaseH_sf"/>
</dbReference>
<dbReference type="InterPro" id="IPR012337">
    <property type="entry name" value="RNaseH-like_sf"/>
</dbReference>
<dbReference type="GO" id="GO:0008270">
    <property type="term" value="F:zinc ion binding"/>
    <property type="evidence" value="ECO:0007669"/>
    <property type="project" value="InterPro"/>
</dbReference>
<dbReference type="PROSITE" id="PS50994">
    <property type="entry name" value="INTEGRASE"/>
    <property type="match status" value="1"/>
</dbReference>
<dbReference type="InterPro" id="IPR039537">
    <property type="entry name" value="Retrotran_Ty1/copia-like"/>
</dbReference>
<keyword evidence="1" id="KW-0378">Hydrolase</keyword>